<sequence length="159" mass="18095">MNMVTLKPAGLEDAEALLAVQKLAFNALLEKYQDYDTNPAMELLSNLRRKLSERDYYFILLDGREVGYVGVKHTESALHITPIGIMPECQGRGVGHKAMLLLEELYPENQRWSLGTILQEPGLCRFYESLGYRRTGEVTNIRPGMDEVGYEKVIEREKG</sequence>
<dbReference type="PROSITE" id="PS51186">
    <property type="entry name" value="GNAT"/>
    <property type="match status" value="1"/>
</dbReference>
<name>A0ABM6L6C2_9FIRM</name>
<dbReference type="Pfam" id="PF00583">
    <property type="entry name" value="Acetyltransf_1"/>
    <property type="match status" value="1"/>
</dbReference>
<gene>
    <name evidence="2" type="ORF">ADH66_10295</name>
</gene>
<evidence type="ECO:0000313" key="3">
    <source>
        <dbReference type="Proteomes" id="UP000196710"/>
    </source>
</evidence>
<accession>A0ABM6L6C2</accession>
<feature type="domain" description="N-acetyltransferase" evidence="1">
    <location>
        <begin position="4"/>
        <end position="155"/>
    </location>
</feature>
<evidence type="ECO:0000259" key="1">
    <source>
        <dbReference type="PROSITE" id="PS51186"/>
    </source>
</evidence>
<proteinExistence type="predicted"/>
<keyword evidence="3" id="KW-1185">Reference proteome</keyword>
<protein>
    <submittedName>
        <fullName evidence="2">N-acetyltransferase</fullName>
    </submittedName>
</protein>
<dbReference type="SUPFAM" id="SSF55729">
    <property type="entry name" value="Acyl-CoA N-acyltransferases (Nat)"/>
    <property type="match status" value="1"/>
</dbReference>
<evidence type="ECO:0000313" key="2">
    <source>
        <dbReference type="EMBL" id="ASB41004.1"/>
    </source>
</evidence>
<organism evidence="2 3">
    <name type="scientific">Acutalibacter muris</name>
    <dbReference type="NCBI Taxonomy" id="1796620"/>
    <lineage>
        <taxon>Bacteria</taxon>
        <taxon>Bacillati</taxon>
        <taxon>Bacillota</taxon>
        <taxon>Clostridia</taxon>
        <taxon>Eubacteriales</taxon>
        <taxon>Acutalibacteraceae</taxon>
        <taxon>Acutalibacter</taxon>
    </lineage>
</organism>
<reference evidence="3" key="1">
    <citation type="submission" date="2017-05" db="EMBL/GenBank/DDBJ databases">
        <title>Improved OligoMM genomes.</title>
        <authorList>
            <person name="Garzetti D."/>
        </authorList>
    </citation>
    <scope>NUCLEOTIDE SEQUENCE [LARGE SCALE GENOMIC DNA]</scope>
    <source>
        <strain evidence="3">KB18</strain>
    </source>
</reference>
<dbReference type="EMBL" id="CP021422">
    <property type="protein sequence ID" value="ASB41004.1"/>
    <property type="molecule type" value="Genomic_DNA"/>
</dbReference>
<dbReference type="Proteomes" id="UP000196710">
    <property type="component" value="Chromosome"/>
</dbReference>
<dbReference type="InterPro" id="IPR000182">
    <property type="entry name" value="GNAT_dom"/>
</dbReference>
<dbReference type="InterPro" id="IPR016181">
    <property type="entry name" value="Acyl_CoA_acyltransferase"/>
</dbReference>
<dbReference type="Gene3D" id="3.40.630.30">
    <property type="match status" value="1"/>
</dbReference>
<dbReference type="CDD" id="cd04301">
    <property type="entry name" value="NAT_SF"/>
    <property type="match status" value="1"/>
</dbReference>